<keyword evidence="2" id="KW-0238">DNA-binding</keyword>
<dbReference type="RefSeq" id="WP_208263282.1">
    <property type="nucleotide sequence ID" value="NZ_JAGEOJ010000031.1"/>
</dbReference>
<dbReference type="InterPro" id="IPR000835">
    <property type="entry name" value="HTH_MarR-typ"/>
</dbReference>
<evidence type="ECO:0000256" key="4">
    <source>
        <dbReference type="SAM" id="MobiDB-lite"/>
    </source>
</evidence>
<feature type="domain" description="HTH marR-type" evidence="5">
    <location>
        <begin position="1"/>
        <end position="133"/>
    </location>
</feature>
<evidence type="ECO:0000313" key="6">
    <source>
        <dbReference type="EMBL" id="MBO2455054.1"/>
    </source>
</evidence>
<dbReference type="PANTHER" id="PTHR42756">
    <property type="entry name" value="TRANSCRIPTIONAL REGULATOR, MARR"/>
    <property type="match status" value="1"/>
</dbReference>
<dbReference type="GO" id="GO:0003700">
    <property type="term" value="F:DNA-binding transcription factor activity"/>
    <property type="evidence" value="ECO:0007669"/>
    <property type="project" value="InterPro"/>
</dbReference>
<evidence type="ECO:0000313" key="7">
    <source>
        <dbReference type="Proteomes" id="UP000669179"/>
    </source>
</evidence>
<feature type="region of interest" description="Disordered" evidence="4">
    <location>
        <begin position="134"/>
        <end position="159"/>
    </location>
</feature>
<dbReference type="Gene3D" id="1.10.10.10">
    <property type="entry name" value="Winged helix-like DNA-binding domain superfamily/Winged helix DNA-binding domain"/>
    <property type="match status" value="1"/>
</dbReference>
<accession>A0A939PRT3</accession>
<proteinExistence type="predicted"/>
<dbReference type="SMART" id="SM00347">
    <property type="entry name" value="HTH_MARR"/>
    <property type="match status" value="1"/>
</dbReference>
<keyword evidence="3" id="KW-0804">Transcription</keyword>
<organism evidence="6 7">
    <name type="scientific">Actinomadura barringtoniae</name>
    <dbReference type="NCBI Taxonomy" id="1427535"/>
    <lineage>
        <taxon>Bacteria</taxon>
        <taxon>Bacillati</taxon>
        <taxon>Actinomycetota</taxon>
        <taxon>Actinomycetes</taxon>
        <taxon>Streptosporangiales</taxon>
        <taxon>Thermomonosporaceae</taxon>
        <taxon>Actinomadura</taxon>
    </lineage>
</organism>
<protein>
    <submittedName>
        <fullName evidence="6">MarR family transcriptional regulator</fullName>
    </submittedName>
</protein>
<dbReference type="InterPro" id="IPR036388">
    <property type="entry name" value="WH-like_DNA-bd_sf"/>
</dbReference>
<dbReference type="AlphaFoldDB" id="A0A939PRT3"/>
<dbReference type="PRINTS" id="PR00598">
    <property type="entry name" value="HTHMARR"/>
</dbReference>
<comment type="caution">
    <text evidence="6">The sequence shown here is derived from an EMBL/GenBank/DDBJ whole genome shotgun (WGS) entry which is preliminary data.</text>
</comment>
<keyword evidence="7" id="KW-1185">Reference proteome</keyword>
<evidence type="ECO:0000256" key="1">
    <source>
        <dbReference type="ARBA" id="ARBA00023015"/>
    </source>
</evidence>
<evidence type="ECO:0000256" key="3">
    <source>
        <dbReference type="ARBA" id="ARBA00023163"/>
    </source>
</evidence>
<dbReference type="PROSITE" id="PS50995">
    <property type="entry name" value="HTH_MARR_2"/>
    <property type="match status" value="1"/>
</dbReference>
<dbReference type="PANTHER" id="PTHR42756:SF1">
    <property type="entry name" value="TRANSCRIPTIONAL REPRESSOR OF EMRAB OPERON"/>
    <property type="match status" value="1"/>
</dbReference>
<dbReference type="Proteomes" id="UP000669179">
    <property type="component" value="Unassembled WGS sequence"/>
</dbReference>
<dbReference type="EMBL" id="JAGEOJ010000031">
    <property type="protein sequence ID" value="MBO2455054.1"/>
    <property type="molecule type" value="Genomic_DNA"/>
</dbReference>
<dbReference type="Pfam" id="PF12802">
    <property type="entry name" value="MarR_2"/>
    <property type="match status" value="1"/>
</dbReference>
<gene>
    <name evidence="6" type="ORF">J4573_48760</name>
</gene>
<keyword evidence="1" id="KW-0805">Transcription regulation</keyword>
<name>A0A939PRT3_9ACTN</name>
<evidence type="ECO:0000256" key="2">
    <source>
        <dbReference type="ARBA" id="ARBA00023125"/>
    </source>
</evidence>
<sequence>MGDILRLLTRAQKLVRTAVDEAMTAHGVRIGQNLLLEVLWAQDGLTPGELSARLGVSTPTVVNTATRMESAGLLVRRRDESDARLVRLYLTEHGRAVEEPIQGARGRLEAYATATLTAEERRVLETALTKIIERMTDGPDPGPGPVLDEAGGPGPRADG</sequence>
<dbReference type="GO" id="GO:0003677">
    <property type="term" value="F:DNA binding"/>
    <property type="evidence" value="ECO:0007669"/>
    <property type="project" value="UniProtKB-KW"/>
</dbReference>
<evidence type="ECO:0000259" key="5">
    <source>
        <dbReference type="PROSITE" id="PS50995"/>
    </source>
</evidence>
<dbReference type="InterPro" id="IPR036390">
    <property type="entry name" value="WH_DNA-bd_sf"/>
</dbReference>
<reference evidence="6" key="1">
    <citation type="submission" date="2021-03" db="EMBL/GenBank/DDBJ databases">
        <authorList>
            <person name="Kanchanasin P."/>
            <person name="Saeng-In P."/>
            <person name="Phongsopitanun W."/>
            <person name="Yuki M."/>
            <person name="Kudo T."/>
            <person name="Ohkuma M."/>
            <person name="Tanasupawat S."/>
        </authorList>
    </citation>
    <scope>NUCLEOTIDE SEQUENCE</scope>
    <source>
        <strain evidence="6">GKU 128</strain>
    </source>
</reference>
<dbReference type="SUPFAM" id="SSF46785">
    <property type="entry name" value="Winged helix' DNA-binding domain"/>
    <property type="match status" value="1"/>
</dbReference>